<dbReference type="PANTHER" id="PTHR42781:SF5">
    <property type="entry name" value="PUTRESCINE TRANSPORT ATP-BINDING PROTEIN POTG"/>
    <property type="match status" value="1"/>
</dbReference>
<evidence type="ECO:0000256" key="6">
    <source>
        <dbReference type="ARBA" id="ARBA00022967"/>
    </source>
</evidence>
<dbReference type="InterPro" id="IPR003593">
    <property type="entry name" value="AAA+_ATPase"/>
</dbReference>
<dbReference type="GO" id="GO:0005524">
    <property type="term" value="F:ATP binding"/>
    <property type="evidence" value="ECO:0007669"/>
    <property type="project" value="UniProtKB-KW"/>
</dbReference>
<evidence type="ECO:0000256" key="3">
    <source>
        <dbReference type="ARBA" id="ARBA00022519"/>
    </source>
</evidence>
<keyword evidence="1" id="KW-0813">Transport</keyword>
<keyword evidence="2" id="KW-1003">Cell membrane</keyword>
<dbReference type="InterPro" id="IPR008995">
    <property type="entry name" value="Mo/tungstate-bd_C_term_dom"/>
</dbReference>
<evidence type="ECO:0000256" key="2">
    <source>
        <dbReference type="ARBA" id="ARBA00022475"/>
    </source>
</evidence>
<evidence type="ECO:0000256" key="4">
    <source>
        <dbReference type="ARBA" id="ARBA00022741"/>
    </source>
</evidence>
<proteinExistence type="predicted"/>
<protein>
    <submittedName>
        <fullName evidence="9">ATP-binding cassette domain-containing protein</fullName>
    </submittedName>
</protein>
<dbReference type="PANTHER" id="PTHR42781">
    <property type="entry name" value="SPERMIDINE/PUTRESCINE IMPORT ATP-BINDING PROTEIN POTA"/>
    <property type="match status" value="1"/>
</dbReference>
<accession>A0ABT4QFS5</accession>
<keyword evidence="3" id="KW-0997">Cell inner membrane</keyword>
<evidence type="ECO:0000256" key="7">
    <source>
        <dbReference type="ARBA" id="ARBA00023136"/>
    </source>
</evidence>
<dbReference type="Pfam" id="PF08402">
    <property type="entry name" value="TOBE_2"/>
    <property type="match status" value="1"/>
</dbReference>
<evidence type="ECO:0000259" key="8">
    <source>
        <dbReference type="PROSITE" id="PS50893"/>
    </source>
</evidence>
<feature type="domain" description="ABC transporter" evidence="8">
    <location>
        <begin position="6"/>
        <end position="236"/>
    </location>
</feature>
<keyword evidence="5 9" id="KW-0067">ATP-binding</keyword>
<dbReference type="InterPro" id="IPR027417">
    <property type="entry name" value="P-loop_NTPase"/>
</dbReference>
<keyword evidence="7" id="KW-0472">Membrane</keyword>
<gene>
    <name evidence="9" type="ORF">O9H85_25675</name>
</gene>
<dbReference type="InterPro" id="IPR017871">
    <property type="entry name" value="ABC_transporter-like_CS"/>
</dbReference>
<keyword evidence="4" id="KW-0547">Nucleotide-binding</keyword>
<evidence type="ECO:0000256" key="5">
    <source>
        <dbReference type="ARBA" id="ARBA00022840"/>
    </source>
</evidence>
<dbReference type="InterPro" id="IPR050093">
    <property type="entry name" value="ABC_SmlMolc_Importer"/>
</dbReference>
<evidence type="ECO:0000313" key="10">
    <source>
        <dbReference type="Proteomes" id="UP001527882"/>
    </source>
</evidence>
<dbReference type="SMART" id="SM00382">
    <property type="entry name" value="AAA"/>
    <property type="match status" value="1"/>
</dbReference>
<dbReference type="RefSeq" id="WP_269884270.1">
    <property type="nucleotide sequence ID" value="NZ_JAQAGZ010000019.1"/>
</dbReference>
<organism evidence="9 10">
    <name type="scientific">Paenibacillus gyeongsangnamensis</name>
    <dbReference type="NCBI Taxonomy" id="3388067"/>
    <lineage>
        <taxon>Bacteria</taxon>
        <taxon>Bacillati</taxon>
        <taxon>Bacillota</taxon>
        <taxon>Bacilli</taxon>
        <taxon>Bacillales</taxon>
        <taxon>Paenibacillaceae</taxon>
        <taxon>Paenibacillus</taxon>
    </lineage>
</organism>
<dbReference type="SUPFAM" id="SSF50331">
    <property type="entry name" value="MOP-like"/>
    <property type="match status" value="1"/>
</dbReference>
<evidence type="ECO:0000313" key="9">
    <source>
        <dbReference type="EMBL" id="MCZ8515739.1"/>
    </source>
</evidence>
<dbReference type="PROSITE" id="PS00211">
    <property type="entry name" value="ABC_TRANSPORTER_1"/>
    <property type="match status" value="1"/>
</dbReference>
<reference evidence="9 10" key="1">
    <citation type="submission" date="2022-12" db="EMBL/GenBank/DDBJ databases">
        <title>Draft genome sequence of Paenibacillus sp. dW9.</title>
        <authorList>
            <person name="Choi E.-W."/>
            <person name="Kim D.-U."/>
        </authorList>
    </citation>
    <scope>NUCLEOTIDE SEQUENCE [LARGE SCALE GENOMIC DNA]</scope>
    <source>
        <strain evidence="10">dW9</strain>
    </source>
</reference>
<dbReference type="Proteomes" id="UP001527882">
    <property type="component" value="Unassembled WGS sequence"/>
</dbReference>
<dbReference type="PROSITE" id="PS50893">
    <property type="entry name" value="ABC_TRANSPORTER_2"/>
    <property type="match status" value="1"/>
</dbReference>
<keyword evidence="6" id="KW-1278">Translocase</keyword>
<comment type="caution">
    <text evidence="9">The sequence shown here is derived from an EMBL/GenBank/DDBJ whole genome shotgun (WGS) entry which is preliminary data.</text>
</comment>
<dbReference type="InterPro" id="IPR013611">
    <property type="entry name" value="Transp-assoc_OB_typ2"/>
</dbReference>
<dbReference type="EMBL" id="JAQAGZ010000019">
    <property type="protein sequence ID" value="MCZ8515739.1"/>
    <property type="molecule type" value="Genomic_DNA"/>
</dbReference>
<sequence>MTSSYLTLDGIDKLFGSFTALKNIRLDIRKNEFICLLGPSGCGKSTLLRIIAGLEKPTKGRLLRDGQDITSFSPAGRNIGMVFQSYALFPNLTAFQNVAYGLQGKGFSRKEIEEKVKEGLSLVDLENVHAKYPAQLSGGQQQRIALARAIVLSPDFLLLDEPLSALDAKVREKLREDICELQERLGITTIMVTHDQEEALTMADRIVVMKNAEIVQTGTPQEIYEQPNTPFVADFIGAINFIDPAGLKHGSEPGSRIAVRPEHIRIAASPSERSFKALVKHAEFRGSFYRLTLIVEPDGRLAAGQVLSVDVPAPAAEQLRLSRNAAVFIELQEDKLVTFASSALAHA</sequence>
<dbReference type="Gene3D" id="3.40.50.300">
    <property type="entry name" value="P-loop containing nucleotide triphosphate hydrolases"/>
    <property type="match status" value="1"/>
</dbReference>
<evidence type="ECO:0000256" key="1">
    <source>
        <dbReference type="ARBA" id="ARBA00022448"/>
    </source>
</evidence>
<dbReference type="Pfam" id="PF00005">
    <property type="entry name" value="ABC_tran"/>
    <property type="match status" value="1"/>
</dbReference>
<keyword evidence="10" id="KW-1185">Reference proteome</keyword>
<dbReference type="SUPFAM" id="SSF52540">
    <property type="entry name" value="P-loop containing nucleoside triphosphate hydrolases"/>
    <property type="match status" value="1"/>
</dbReference>
<name>A0ABT4QFS5_9BACL</name>
<dbReference type="InterPro" id="IPR003439">
    <property type="entry name" value="ABC_transporter-like_ATP-bd"/>
</dbReference>